<evidence type="ECO:0000256" key="1">
    <source>
        <dbReference type="ARBA" id="ARBA00004328"/>
    </source>
</evidence>
<dbReference type="Pfam" id="PF05065">
    <property type="entry name" value="Phage_capsid"/>
    <property type="match status" value="1"/>
</dbReference>
<evidence type="ECO:0000313" key="5">
    <source>
        <dbReference type="Proteomes" id="UP000184041"/>
    </source>
</evidence>
<dbReference type="AlphaFoldDB" id="A0A1M4UQZ6"/>
<evidence type="ECO:0000256" key="2">
    <source>
        <dbReference type="SAM" id="Coils"/>
    </source>
</evidence>
<reference evidence="4 5" key="1">
    <citation type="submission" date="2016-11" db="EMBL/GenBank/DDBJ databases">
        <authorList>
            <person name="Jaros S."/>
            <person name="Januszkiewicz K."/>
            <person name="Wedrychowicz H."/>
        </authorList>
    </citation>
    <scope>NUCLEOTIDE SEQUENCE [LARGE SCALE GENOMIC DNA]</scope>
    <source>
        <strain evidence="4 5">DSM 21986</strain>
    </source>
</reference>
<dbReference type="InterPro" id="IPR024455">
    <property type="entry name" value="Phage_capsid"/>
</dbReference>
<dbReference type="Gene3D" id="3.30.2320.10">
    <property type="entry name" value="hypothetical protein PF0899 domain"/>
    <property type="match status" value="1"/>
</dbReference>
<name>A0A1M4UQZ6_9BACT</name>
<comment type="subcellular location">
    <subcellularLocation>
        <location evidence="1">Virion</location>
    </subcellularLocation>
</comment>
<dbReference type="EMBL" id="FQUS01000002">
    <property type="protein sequence ID" value="SHE59067.1"/>
    <property type="molecule type" value="Genomic_DNA"/>
</dbReference>
<dbReference type="SUPFAM" id="SSF56563">
    <property type="entry name" value="Major capsid protein gp5"/>
    <property type="match status" value="1"/>
</dbReference>
<evidence type="ECO:0000259" key="3">
    <source>
        <dbReference type="Pfam" id="PF05065"/>
    </source>
</evidence>
<evidence type="ECO:0000313" key="4">
    <source>
        <dbReference type="EMBL" id="SHE59067.1"/>
    </source>
</evidence>
<keyword evidence="2" id="KW-0175">Coiled coil</keyword>
<dbReference type="NCBIfam" id="TIGR01554">
    <property type="entry name" value="major_cap_HK97"/>
    <property type="match status" value="1"/>
</dbReference>
<dbReference type="Gene3D" id="3.30.2400.10">
    <property type="entry name" value="Major capsid protein gp5"/>
    <property type="match status" value="1"/>
</dbReference>
<dbReference type="STRING" id="1194090.SAMN05443144_102103"/>
<keyword evidence="5" id="KW-1185">Reference proteome</keyword>
<proteinExistence type="predicted"/>
<sequence>MDRVRQLKEQIGTARKEIHNLRTEKRDLTQRADQIDDDLPQNEWNEKFKNIKGQISKIDGKIEMKNSLIDDAFAELETLTDDLSIASNNDLSKFLPGAATGGVQPEGGRALDEEGKIRLYHPGQSLKADHQPDREYSDVDLGSYLRAVVQGPRNNAERQVIQNSVTSDNYELPVHIAAELVDRLRATNPLLKENGAGARTIELEGGETKFVKTSSDPDAVWHSEMAEETPTDPSFTPVSMDPKTILSMTEIGRETLQDSQNIEEALTNAFVGSLNEGILNATFTGAGTADEPEGLSSVITQTEEYTNGGDPDWSNFVNASKTLYDNNVPEDNRSFIHDPNVWQSLALTTDNNGRYQDAPSFIRDIPNYVTSGLADGTAYAGDFSNVVYGFRLQITIEQFRGGASAKKYGSLWVAAARLDIATFRPAALVRIEEASA</sequence>
<dbReference type="RefSeq" id="WP_073059241.1">
    <property type="nucleotide sequence ID" value="NZ_FQUS01000002.1"/>
</dbReference>
<dbReference type="OrthoDB" id="6982310at2"/>
<dbReference type="InterPro" id="IPR054612">
    <property type="entry name" value="Phage_capsid-like_C"/>
</dbReference>
<feature type="domain" description="Phage capsid-like C-terminal" evidence="3">
    <location>
        <begin position="172"/>
        <end position="431"/>
    </location>
</feature>
<protein>
    <submittedName>
        <fullName evidence="4">Phage major capsid protein, HK97 family</fullName>
    </submittedName>
</protein>
<accession>A0A1M4UQZ6</accession>
<dbReference type="Proteomes" id="UP000184041">
    <property type="component" value="Unassembled WGS sequence"/>
</dbReference>
<organism evidence="4 5">
    <name type="scientific">Fodinibius roseus</name>
    <dbReference type="NCBI Taxonomy" id="1194090"/>
    <lineage>
        <taxon>Bacteria</taxon>
        <taxon>Pseudomonadati</taxon>
        <taxon>Balneolota</taxon>
        <taxon>Balneolia</taxon>
        <taxon>Balneolales</taxon>
        <taxon>Balneolaceae</taxon>
        <taxon>Fodinibius</taxon>
    </lineage>
</organism>
<gene>
    <name evidence="4" type="ORF">SAMN05443144_102103</name>
</gene>
<feature type="coiled-coil region" evidence="2">
    <location>
        <begin position="4"/>
        <end position="38"/>
    </location>
</feature>